<feature type="compositionally biased region" description="Low complexity" evidence="17">
    <location>
        <begin position="22"/>
        <end position="31"/>
    </location>
</feature>
<evidence type="ECO:0000256" key="7">
    <source>
        <dbReference type="ARBA" id="ARBA00022741"/>
    </source>
</evidence>
<keyword evidence="6" id="KW-0479">Metal-binding</keyword>
<feature type="region of interest" description="Disordered" evidence="17">
    <location>
        <begin position="1"/>
        <end position="47"/>
    </location>
</feature>
<evidence type="ECO:0000256" key="9">
    <source>
        <dbReference type="ARBA" id="ARBA00022805"/>
    </source>
</evidence>
<evidence type="ECO:0000256" key="1">
    <source>
        <dbReference type="ARBA" id="ARBA00001946"/>
    </source>
</evidence>
<dbReference type="PANTHER" id="PTHR10903:SF64">
    <property type="entry name" value="AIG1 FAMILY PROTEIN, EXPRESSED"/>
    <property type="match status" value="1"/>
</dbReference>
<keyword evidence="12" id="KW-1133">Transmembrane helix</keyword>
<keyword evidence="20" id="KW-1185">Reference proteome</keyword>
<evidence type="ECO:0000256" key="10">
    <source>
        <dbReference type="ARBA" id="ARBA00022842"/>
    </source>
</evidence>
<dbReference type="Pfam" id="PF04548">
    <property type="entry name" value="AIG1"/>
    <property type="match status" value="1"/>
</dbReference>
<evidence type="ECO:0000256" key="14">
    <source>
        <dbReference type="ARBA" id="ARBA00023136"/>
    </source>
</evidence>
<dbReference type="InterPro" id="IPR045058">
    <property type="entry name" value="GIMA/IAN/Toc"/>
</dbReference>
<dbReference type="GO" id="GO:0005525">
    <property type="term" value="F:GTP binding"/>
    <property type="evidence" value="ECO:0007669"/>
    <property type="project" value="UniProtKB-KW"/>
</dbReference>
<reference evidence="19" key="1">
    <citation type="submission" date="2020-05" db="EMBL/GenBank/DDBJ databases">
        <title>WGS assembly of Panicum virgatum.</title>
        <authorList>
            <person name="Lovell J.T."/>
            <person name="Jenkins J."/>
            <person name="Shu S."/>
            <person name="Juenger T.E."/>
            <person name="Schmutz J."/>
        </authorList>
    </citation>
    <scope>NUCLEOTIDE SEQUENCE</scope>
    <source>
        <strain evidence="19">AP13</strain>
    </source>
</reference>
<keyword evidence="2" id="KW-0813">Transport</keyword>
<keyword evidence="13" id="KW-0342">GTP-binding</keyword>
<keyword evidence="3" id="KW-0150">Chloroplast</keyword>
<keyword evidence="8" id="KW-0378">Hydrolase</keyword>
<keyword evidence="4" id="KW-0934">Plastid</keyword>
<dbReference type="GO" id="GO:0015031">
    <property type="term" value="P:protein transport"/>
    <property type="evidence" value="ECO:0007669"/>
    <property type="project" value="UniProtKB-KW"/>
</dbReference>
<dbReference type="Proteomes" id="UP000823388">
    <property type="component" value="Chromosome 9K"/>
</dbReference>
<dbReference type="SUPFAM" id="SSF52540">
    <property type="entry name" value="P-loop containing nucleoside triphosphate hydrolases"/>
    <property type="match status" value="1"/>
</dbReference>
<dbReference type="Gene3D" id="3.40.50.300">
    <property type="entry name" value="P-loop containing nucleotide triphosphate hydrolases"/>
    <property type="match status" value="1"/>
</dbReference>
<keyword evidence="9" id="KW-1002">Plastid outer membrane</keyword>
<dbReference type="InterPro" id="IPR005690">
    <property type="entry name" value="Toc86_159"/>
</dbReference>
<protein>
    <recommendedName>
        <fullName evidence="18">AIG1-type G domain-containing protein</fullName>
    </recommendedName>
</protein>
<dbReference type="GO" id="GO:0045036">
    <property type="term" value="P:protein targeting to chloroplast"/>
    <property type="evidence" value="ECO:0007669"/>
    <property type="project" value="InterPro"/>
</dbReference>
<dbReference type="InterPro" id="IPR006703">
    <property type="entry name" value="G_AIG1"/>
</dbReference>
<dbReference type="PROSITE" id="PS51720">
    <property type="entry name" value="G_AIG1"/>
    <property type="match status" value="1"/>
</dbReference>
<dbReference type="AlphaFoldDB" id="A0A8T0N678"/>
<comment type="similarity">
    <text evidence="16">Belongs to the TRAFAC class TrmE-Era-EngA-EngB-Septin-like GTPase superfamily. AIG1/Toc34/Toc159-like paraseptin GTPase family. TOC159 subfamily.</text>
</comment>
<name>A0A8T0N678_PANVG</name>
<evidence type="ECO:0000256" key="4">
    <source>
        <dbReference type="ARBA" id="ARBA00022640"/>
    </source>
</evidence>
<proteinExistence type="inferred from homology"/>
<dbReference type="FunFam" id="3.40.50.300:FF:000413">
    <property type="entry name" value="Translocase of chloroplast 120, chloroplastic"/>
    <property type="match status" value="1"/>
</dbReference>
<evidence type="ECO:0000256" key="6">
    <source>
        <dbReference type="ARBA" id="ARBA00022723"/>
    </source>
</evidence>
<dbReference type="Pfam" id="PF11886">
    <property type="entry name" value="TOC159_MAD"/>
    <property type="match status" value="1"/>
</dbReference>
<evidence type="ECO:0000256" key="3">
    <source>
        <dbReference type="ARBA" id="ARBA00022528"/>
    </source>
</evidence>
<evidence type="ECO:0000256" key="13">
    <source>
        <dbReference type="ARBA" id="ARBA00023134"/>
    </source>
</evidence>
<dbReference type="InterPro" id="IPR024283">
    <property type="entry name" value="TOC159_MAD"/>
</dbReference>
<comment type="caution">
    <text evidence="19">The sequence shown here is derived from an EMBL/GenBank/DDBJ whole genome shotgun (WGS) entry which is preliminary data.</text>
</comment>
<dbReference type="PANTHER" id="PTHR10903">
    <property type="entry name" value="GTPASE, IMAP FAMILY MEMBER-RELATED"/>
    <property type="match status" value="1"/>
</dbReference>
<dbReference type="NCBIfam" id="TIGR00993">
    <property type="entry name" value="3a0901s04IAP86"/>
    <property type="match status" value="1"/>
</dbReference>
<evidence type="ECO:0000259" key="18">
    <source>
        <dbReference type="PROSITE" id="PS51720"/>
    </source>
</evidence>
<organism evidence="19 20">
    <name type="scientific">Panicum virgatum</name>
    <name type="common">Blackwell switchgrass</name>
    <dbReference type="NCBI Taxonomy" id="38727"/>
    <lineage>
        <taxon>Eukaryota</taxon>
        <taxon>Viridiplantae</taxon>
        <taxon>Streptophyta</taxon>
        <taxon>Embryophyta</taxon>
        <taxon>Tracheophyta</taxon>
        <taxon>Spermatophyta</taxon>
        <taxon>Magnoliopsida</taxon>
        <taxon>Liliopsida</taxon>
        <taxon>Poales</taxon>
        <taxon>Poaceae</taxon>
        <taxon>PACMAD clade</taxon>
        <taxon>Panicoideae</taxon>
        <taxon>Panicodae</taxon>
        <taxon>Paniceae</taxon>
        <taxon>Panicinae</taxon>
        <taxon>Panicum</taxon>
        <taxon>Panicum sect. Hiantes</taxon>
    </lineage>
</organism>
<feature type="region of interest" description="Disordered" evidence="17">
    <location>
        <begin position="128"/>
        <end position="157"/>
    </location>
</feature>
<evidence type="ECO:0000256" key="8">
    <source>
        <dbReference type="ARBA" id="ARBA00022801"/>
    </source>
</evidence>
<keyword evidence="7" id="KW-0547">Nucleotide-binding</keyword>
<dbReference type="GO" id="GO:0046872">
    <property type="term" value="F:metal ion binding"/>
    <property type="evidence" value="ECO:0007669"/>
    <property type="project" value="UniProtKB-KW"/>
</dbReference>
<comment type="subcellular location">
    <subcellularLocation>
        <location evidence="15">Plastid</location>
        <location evidence="15">Chloroplast outer membrane</location>
        <topology evidence="15">Single-pass membrane protein</topology>
    </subcellularLocation>
</comment>
<feature type="domain" description="AIG1-type G" evidence="18">
    <location>
        <begin position="555"/>
        <end position="771"/>
    </location>
</feature>
<evidence type="ECO:0000256" key="16">
    <source>
        <dbReference type="ARBA" id="ARBA00023775"/>
    </source>
</evidence>
<evidence type="ECO:0000256" key="17">
    <source>
        <dbReference type="SAM" id="MobiDB-lite"/>
    </source>
</evidence>
<feature type="region of interest" description="Disordered" evidence="17">
    <location>
        <begin position="59"/>
        <end position="113"/>
    </location>
</feature>
<comment type="cofactor">
    <cofactor evidence="1">
        <name>Mg(2+)</name>
        <dbReference type="ChEBI" id="CHEBI:18420"/>
    </cofactor>
</comment>
<feature type="compositionally biased region" description="Pro residues" evidence="17">
    <location>
        <begin position="32"/>
        <end position="41"/>
    </location>
</feature>
<keyword evidence="10" id="KW-0460">Magnesium</keyword>
<evidence type="ECO:0000256" key="11">
    <source>
        <dbReference type="ARBA" id="ARBA00022927"/>
    </source>
</evidence>
<evidence type="ECO:0000313" key="19">
    <source>
        <dbReference type="EMBL" id="KAG2544687.1"/>
    </source>
</evidence>
<evidence type="ECO:0000313" key="20">
    <source>
        <dbReference type="Proteomes" id="UP000823388"/>
    </source>
</evidence>
<feature type="region of interest" description="Disordered" evidence="17">
    <location>
        <begin position="891"/>
        <end position="922"/>
    </location>
</feature>
<keyword evidence="5" id="KW-0812">Transmembrane</keyword>
<gene>
    <name evidence="19" type="ORF">PVAP13_9KG212361</name>
</gene>
<accession>A0A8T0N678</accession>
<feature type="compositionally biased region" description="Acidic residues" evidence="17">
    <location>
        <begin position="12"/>
        <end position="21"/>
    </location>
</feature>
<evidence type="ECO:0000256" key="15">
    <source>
        <dbReference type="ARBA" id="ARBA00023766"/>
    </source>
</evidence>
<sequence length="1189" mass="128842">MALLVRARLSSLDDDDDDDDAATGSSLSSAPSSPPLSPLPASPLLRPRASVLGAPRVAAQLSSAEEDASGSFDDATSSGVLGAPRVAAQLSSAEEDASGSFDDATSSGEDAELLDEVSNGFFFTVARVPPPPPEDASPVPGGETVGAAGAPESGDDFGAAEGSLEDSVMGANNVLEVLDAAARSRLDGAIADGNDTGVEGSLDGRFQSSPSVIGALDGGEAAESGDLVDATDVANLMDDKQGEQYAGSEAVNDEPFIPVAGVDDLRVVDALGGKGVSDHEVGELLAVLSATEGQDAGVGFVNDDSDAKGSTTRYEAVLDVEDVNPEYVATRDSIADGGHTKVDEEADGDGEASDDLTYMPISASGNAVEHLMKALEDNVPTSKGTRFGVDDSDDMDINGDDKYEEEVNGKEIELFDYAALVELLRAANISMGEGNAKVFPVESSEPKHLPPTVASIPRKDVASTPVLEVTADPKKGMTDEEKKIYRKVDMARIKYMRLIHRLGYDINHLVPVQVLYRLSLVEGFRRVRMSNHSSELENAWKRALQLEAEGIEELEFSCNVLVLGKTGVGKSATINSIFGEDKSKTNAFLPATSSVKEITGAVDGVKFRVIDTPGLGTSAKDEKSNRKVLKSIKKYMKRCPPDIILYVDRIDTQRQEANSLLLLRHITSVLGLSIWSRAIITLTHSGAAPPEGPSGSAMNYGMVVTHRTHAIQQSIRQVTNDPQIENPVALVENHHLCRRNTEGEKVLPDGLTWRRLLLLLCYSKKMIAEIDSLSARRASPASLLGRFFQVPTLPYLLSSLLQSREHPRSSNDHYVGSVETDFDPDELLNENQEDEEDDYDHLPPFKPLSKSQVANLSQEQQKLYFDEYDYRTKLLQKKQLKEQLRRFKEMKAGHSNDALSDNDHPDDEFDKDRSPMPDWALPSSFDSDDPVYRYRCLEPTPNLLVRAVNNPDGWDHDCGFDGVSVQNSLDVANKYPASLWVQVNKDKREFTIHLDSSMSVKHGDHASSLAGFDIQTIMDKLAYTLRGETKFKSLKRNVTTGGLSMTFLGNTMVTGAKFEDKLSVGKRLTLLANTGAVSMGGDAAYGVNMTATLREESYPLGQGLATLGASLVRWRQEWTMAAHLDSQFSVGRTSNMEVRVDVNNKLTGRNSQDPTIQRLASTTFSYELVIKEGEVAANCKHWEIARNGS</sequence>
<evidence type="ECO:0000256" key="5">
    <source>
        <dbReference type="ARBA" id="ARBA00022692"/>
    </source>
</evidence>
<feature type="compositionally biased region" description="Low complexity" evidence="17">
    <location>
        <begin position="1"/>
        <end position="10"/>
    </location>
</feature>
<dbReference type="GO" id="GO:0003924">
    <property type="term" value="F:GTPase activity"/>
    <property type="evidence" value="ECO:0007669"/>
    <property type="project" value="InterPro"/>
</dbReference>
<dbReference type="InterPro" id="IPR027417">
    <property type="entry name" value="P-loop_NTPase"/>
</dbReference>
<keyword evidence="14" id="KW-0472">Membrane</keyword>
<keyword evidence="11" id="KW-0653">Protein transport</keyword>
<evidence type="ECO:0000256" key="2">
    <source>
        <dbReference type="ARBA" id="ARBA00022448"/>
    </source>
</evidence>
<dbReference type="GO" id="GO:0009707">
    <property type="term" value="C:chloroplast outer membrane"/>
    <property type="evidence" value="ECO:0007669"/>
    <property type="project" value="UniProtKB-SubCell"/>
</dbReference>
<evidence type="ECO:0000256" key="12">
    <source>
        <dbReference type="ARBA" id="ARBA00022989"/>
    </source>
</evidence>
<dbReference type="EMBL" id="CM029053">
    <property type="protein sequence ID" value="KAG2544687.1"/>
    <property type="molecule type" value="Genomic_DNA"/>
</dbReference>